<dbReference type="AlphaFoldDB" id="A0AAU8E5A4"/>
<sequence length="184" mass="20867">MSKAEIQTTGFFTEREFTCWRERDYEKFYPCKVSKQEGNYVSLSMGDMSYSFDDTLAEDIARCILDADLVTVGKLYGYIPKPAMRDSDFDSWYKQNNSGTWNYFGEGMFSCHRSGGVITFVERVTDEDDTAEIMGIYTIDDVGITLVLESSSYSFSKLDAVWLSNALMGALGEEPLDFVKISTM</sequence>
<dbReference type="RefSeq" id="WP_339555583.1">
    <property type="nucleotide sequence ID" value="NZ_CP159258.1"/>
</dbReference>
<dbReference type="EMBL" id="CP159258">
    <property type="protein sequence ID" value="XCG74921.1"/>
    <property type="molecule type" value="Genomic_DNA"/>
</dbReference>
<name>A0AAU8E5A4_9PSED</name>
<organism evidence="1">
    <name type="scientific">Pseudomonas sp. MYb327</name>
    <dbReference type="NCBI Taxonomy" id="2745230"/>
    <lineage>
        <taxon>Bacteria</taxon>
        <taxon>Pseudomonadati</taxon>
        <taxon>Pseudomonadota</taxon>
        <taxon>Gammaproteobacteria</taxon>
        <taxon>Pseudomonadales</taxon>
        <taxon>Pseudomonadaceae</taxon>
        <taxon>Pseudomonas</taxon>
    </lineage>
</organism>
<evidence type="ECO:0000313" key="1">
    <source>
        <dbReference type="EMBL" id="XCG74921.1"/>
    </source>
</evidence>
<proteinExistence type="predicted"/>
<gene>
    <name evidence="1" type="ORF">ABVN21_02210</name>
</gene>
<reference evidence="1" key="1">
    <citation type="submission" date="2024-06" db="EMBL/GenBank/DDBJ databases">
        <title>The Caenorhabditis elegans bacterial microbiome influences microsporidia infection through nutrient limitation and inhibiting parasite invasion.</title>
        <authorList>
            <person name="Tamim El Jarkass H."/>
            <person name="Castelblanco S."/>
            <person name="Kaur M."/>
            <person name="Wan Y.C."/>
            <person name="Ellis A.E."/>
            <person name="Sheldon R.D."/>
            <person name="Lien E.C."/>
            <person name="Burton N.O."/>
            <person name="Wright G.D."/>
            <person name="Reinke A.W."/>
        </authorList>
    </citation>
    <scope>NUCLEOTIDE SEQUENCE</scope>
    <source>
        <strain evidence="1">MYb327</strain>
    </source>
</reference>
<accession>A0AAU8E5A4</accession>
<protein>
    <submittedName>
        <fullName evidence="1">Uncharacterized protein</fullName>
    </submittedName>
</protein>